<evidence type="ECO:0000256" key="2">
    <source>
        <dbReference type="SAM" id="MobiDB-lite"/>
    </source>
</evidence>
<feature type="region of interest" description="Disordered" evidence="2">
    <location>
        <begin position="193"/>
        <end position="224"/>
    </location>
</feature>
<evidence type="ECO:0000313" key="5">
    <source>
        <dbReference type="Proteomes" id="UP001199106"/>
    </source>
</evidence>
<dbReference type="SUPFAM" id="SSF56300">
    <property type="entry name" value="Metallo-dependent phosphatases"/>
    <property type="match status" value="1"/>
</dbReference>
<comment type="caution">
    <text evidence="4">The sequence shown here is derived from an EMBL/GenBank/DDBJ whole genome shotgun (WGS) entry which is preliminary data.</text>
</comment>
<keyword evidence="5" id="KW-1185">Reference proteome</keyword>
<accession>A0AAD4IGI4</accession>
<feature type="region of interest" description="Disordered" evidence="2">
    <location>
        <begin position="289"/>
        <end position="314"/>
    </location>
</feature>
<keyword evidence="3" id="KW-1133">Transmembrane helix</keyword>
<dbReference type="Proteomes" id="UP001199106">
    <property type="component" value="Unassembled WGS sequence"/>
</dbReference>
<feature type="transmembrane region" description="Helical" evidence="3">
    <location>
        <begin position="601"/>
        <end position="625"/>
    </location>
</feature>
<dbReference type="GO" id="GO:0006506">
    <property type="term" value="P:GPI anchor biosynthetic process"/>
    <property type="evidence" value="ECO:0007669"/>
    <property type="project" value="InterPro"/>
</dbReference>
<proteinExistence type="predicted"/>
<evidence type="ECO:0000313" key="4">
    <source>
        <dbReference type="EMBL" id="KAG9194023.1"/>
    </source>
</evidence>
<reference evidence="4" key="1">
    <citation type="submission" date="2021-07" db="EMBL/GenBank/DDBJ databases">
        <title>Genome Resource of American Ginseng Black Spot Pathogen Alternaria panax.</title>
        <authorList>
            <person name="Qiu C."/>
            <person name="Wang W."/>
            <person name="Liu Z."/>
        </authorList>
    </citation>
    <scope>NUCLEOTIDE SEQUENCE</scope>
    <source>
        <strain evidence="4">BNCC115425</strain>
    </source>
</reference>
<gene>
    <name evidence="4" type="ORF">G6011_04058</name>
</gene>
<evidence type="ECO:0000256" key="1">
    <source>
        <dbReference type="ARBA" id="ARBA00023136"/>
    </source>
</evidence>
<protein>
    <recommendedName>
        <fullName evidence="6">Calcineurin-like phosphoesterase domain-containing protein</fullName>
    </recommendedName>
</protein>
<keyword evidence="3" id="KW-0812">Transmembrane</keyword>
<dbReference type="PANTHER" id="PTHR13315:SF1">
    <property type="entry name" value="PROTEIN TED1"/>
    <property type="match status" value="1"/>
</dbReference>
<keyword evidence="1 3" id="KW-0472">Membrane</keyword>
<dbReference type="PANTHER" id="PTHR13315">
    <property type="entry name" value="METALLO PHOSPHOESTERASE RELATED"/>
    <property type="match status" value="1"/>
</dbReference>
<feature type="compositionally biased region" description="Polar residues" evidence="2">
    <location>
        <begin position="193"/>
        <end position="203"/>
    </location>
</feature>
<dbReference type="EMBL" id="JAANER010000002">
    <property type="protein sequence ID" value="KAG9194023.1"/>
    <property type="molecule type" value="Genomic_DNA"/>
</dbReference>
<feature type="compositionally biased region" description="Pro residues" evidence="2">
    <location>
        <begin position="510"/>
        <end position="526"/>
    </location>
</feature>
<evidence type="ECO:0008006" key="6">
    <source>
        <dbReference type="Google" id="ProtNLM"/>
    </source>
</evidence>
<feature type="compositionally biased region" description="Basic and acidic residues" evidence="2">
    <location>
        <begin position="212"/>
        <end position="224"/>
    </location>
</feature>
<dbReference type="GO" id="GO:0005783">
    <property type="term" value="C:endoplasmic reticulum"/>
    <property type="evidence" value="ECO:0007669"/>
    <property type="project" value="TreeGrafter"/>
</dbReference>
<organism evidence="4 5">
    <name type="scientific">Alternaria panax</name>
    <dbReference type="NCBI Taxonomy" id="48097"/>
    <lineage>
        <taxon>Eukaryota</taxon>
        <taxon>Fungi</taxon>
        <taxon>Dikarya</taxon>
        <taxon>Ascomycota</taxon>
        <taxon>Pezizomycotina</taxon>
        <taxon>Dothideomycetes</taxon>
        <taxon>Pleosporomycetidae</taxon>
        <taxon>Pleosporales</taxon>
        <taxon>Pleosporineae</taxon>
        <taxon>Pleosporaceae</taxon>
        <taxon>Alternaria</taxon>
        <taxon>Alternaria sect. Panax</taxon>
    </lineage>
</organism>
<feature type="region of interest" description="Disordered" evidence="2">
    <location>
        <begin position="493"/>
        <end position="531"/>
    </location>
</feature>
<dbReference type="InterPro" id="IPR029052">
    <property type="entry name" value="Metallo-depent_PP-like"/>
</dbReference>
<dbReference type="AlphaFoldDB" id="A0AAD4IGI4"/>
<dbReference type="GO" id="GO:0016020">
    <property type="term" value="C:membrane"/>
    <property type="evidence" value="ECO:0007669"/>
    <property type="project" value="GOC"/>
</dbReference>
<feature type="transmembrane region" description="Helical" evidence="3">
    <location>
        <begin position="7"/>
        <end position="28"/>
    </location>
</feature>
<evidence type="ECO:0000256" key="3">
    <source>
        <dbReference type="SAM" id="Phobius"/>
    </source>
</evidence>
<sequence length="672" mass="74819">MQFSRFLFRVALLLFPIALIGTTWLYLYPIFHGCAFPKPPPSTHAQVGGLAPFRLLSLGDPQLEGDSSLPDSNALVFPSIENFVPSLRGADGYIARRDLLQQAARGVVKDAGKWLEGKRKAIDIWGNDWYLAHIVRSLRWWTEPTHISVLGDLLGSQWVTDGEFRKRAGRYWNVVMRGLEKVPDVIFGAMGSESTAEPQADMTQEQEDKEEDAVKEREEKKERKPLWGGTIETLGANKDWEKRIINIVGNHDVGYAGDIDKSRIERFEKAFGSSNWDIWFTLPDSLRSSNETVASDPDQPTEDPSPSTQDAARPPTLRLVILNSMNLDTPAWSTDLQTETYSFMNHIITSSLPVDDKTHATILLTHIPLEKEAGICVDSPYFDFFEGGQGLKEQNMLSDHASKIVLEGMFGMSANKDAEGRGMGRRGIIVNGHDHAGCDVVHWIRQPGVNNTCRIANVKREEAYWPPSTANDTMIATSMDIDGVDINVVAANDTATDTDSTREESTSVPSPEPTPEPTLEAPPPPKWRAQRFPTRPYDVTADNECTSINDAPHIREITLRSMMGEYSGYAGFLSAWFDANKGEKGEWVFEFSSCGVGVQHWWWGVHIVDLVLLICVVVGGVVWGYECVVAGYTNGGKEGGRNRIEGGREIKAIVQSTRRHTSSVTEVRERKI</sequence>
<dbReference type="InterPro" id="IPR033308">
    <property type="entry name" value="PGAP5/Cdc1/Ted1"/>
</dbReference>
<name>A0AAD4IGI4_9PLEO</name>